<feature type="region of interest" description="Disordered" evidence="1">
    <location>
        <begin position="1"/>
        <end position="31"/>
    </location>
</feature>
<sequence>MSTVSGKGKQALDESGNDVHDPVYEQDDVASATGNQIENLTSIQHMANKGEPFTAPCLTSLASAMFLAGLVSLK</sequence>
<proteinExistence type="predicted"/>
<organism evidence="2 3">
    <name type="scientific">Pelobates cultripes</name>
    <name type="common">Western spadefoot toad</name>
    <dbReference type="NCBI Taxonomy" id="61616"/>
    <lineage>
        <taxon>Eukaryota</taxon>
        <taxon>Metazoa</taxon>
        <taxon>Chordata</taxon>
        <taxon>Craniata</taxon>
        <taxon>Vertebrata</taxon>
        <taxon>Euteleostomi</taxon>
        <taxon>Amphibia</taxon>
        <taxon>Batrachia</taxon>
        <taxon>Anura</taxon>
        <taxon>Pelobatoidea</taxon>
        <taxon>Pelobatidae</taxon>
        <taxon>Pelobates</taxon>
    </lineage>
</organism>
<dbReference type="EMBL" id="OW240920">
    <property type="protein sequence ID" value="CAH2317058.1"/>
    <property type="molecule type" value="Genomic_DNA"/>
</dbReference>
<accession>A0AAD1T5C1</accession>
<gene>
    <name evidence="2" type="ORF">PECUL_23A029843</name>
</gene>
<dbReference type="AlphaFoldDB" id="A0AAD1T5C1"/>
<reference evidence="2" key="1">
    <citation type="submission" date="2022-03" db="EMBL/GenBank/DDBJ databases">
        <authorList>
            <person name="Alioto T."/>
            <person name="Alioto T."/>
            <person name="Gomez Garrido J."/>
        </authorList>
    </citation>
    <scope>NUCLEOTIDE SEQUENCE</scope>
</reference>
<evidence type="ECO:0000313" key="2">
    <source>
        <dbReference type="EMBL" id="CAH2317058.1"/>
    </source>
</evidence>
<protein>
    <submittedName>
        <fullName evidence="2">Uncharacterized protein</fullName>
    </submittedName>
</protein>
<name>A0AAD1T5C1_PELCU</name>
<evidence type="ECO:0000256" key="1">
    <source>
        <dbReference type="SAM" id="MobiDB-lite"/>
    </source>
</evidence>
<keyword evidence="3" id="KW-1185">Reference proteome</keyword>
<evidence type="ECO:0000313" key="3">
    <source>
        <dbReference type="Proteomes" id="UP001295444"/>
    </source>
</evidence>
<dbReference type="Proteomes" id="UP001295444">
    <property type="component" value="Chromosome 09"/>
</dbReference>